<evidence type="ECO:0000313" key="2">
    <source>
        <dbReference type="Proteomes" id="UP000266723"/>
    </source>
</evidence>
<organism evidence="1 2">
    <name type="scientific">Brassica cretica</name>
    <name type="common">Mustard</name>
    <dbReference type="NCBI Taxonomy" id="69181"/>
    <lineage>
        <taxon>Eukaryota</taxon>
        <taxon>Viridiplantae</taxon>
        <taxon>Streptophyta</taxon>
        <taxon>Embryophyta</taxon>
        <taxon>Tracheophyta</taxon>
        <taxon>Spermatophyta</taxon>
        <taxon>Magnoliopsida</taxon>
        <taxon>eudicotyledons</taxon>
        <taxon>Gunneridae</taxon>
        <taxon>Pentapetalae</taxon>
        <taxon>rosids</taxon>
        <taxon>malvids</taxon>
        <taxon>Brassicales</taxon>
        <taxon>Brassicaceae</taxon>
        <taxon>Brassiceae</taxon>
        <taxon>Brassica</taxon>
    </lineage>
</organism>
<protein>
    <submittedName>
        <fullName evidence="1">Uncharacterized protein</fullName>
    </submittedName>
</protein>
<comment type="caution">
    <text evidence="1">The sequence shown here is derived from an EMBL/GenBank/DDBJ whole genome shotgun (WGS) entry which is preliminary data.</text>
</comment>
<name>A0ABQ7EQJ6_BRACR</name>
<dbReference type="Proteomes" id="UP000266723">
    <property type="component" value="Unassembled WGS sequence"/>
</dbReference>
<accession>A0ABQ7EQJ6</accession>
<proteinExistence type="predicted"/>
<evidence type="ECO:0000313" key="1">
    <source>
        <dbReference type="EMBL" id="KAF3605804.1"/>
    </source>
</evidence>
<reference evidence="1 2" key="1">
    <citation type="journal article" date="2020" name="BMC Genomics">
        <title>Intraspecific diversification of the crop wild relative Brassica cretica Lam. using demographic model selection.</title>
        <authorList>
            <person name="Kioukis A."/>
            <person name="Michalopoulou V.A."/>
            <person name="Briers L."/>
            <person name="Pirintsos S."/>
            <person name="Studholme D.J."/>
            <person name="Pavlidis P."/>
            <person name="Sarris P.F."/>
        </authorList>
    </citation>
    <scope>NUCLEOTIDE SEQUENCE [LARGE SCALE GENOMIC DNA]</scope>
    <source>
        <strain evidence="2">cv. PFS-1207/04</strain>
    </source>
</reference>
<keyword evidence="2" id="KW-1185">Reference proteome</keyword>
<dbReference type="EMBL" id="QGKV02000297">
    <property type="protein sequence ID" value="KAF3605804.1"/>
    <property type="molecule type" value="Genomic_DNA"/>
</dbReference>
<sequence length="136" mass="14785">MDRSVMRTVCAIDRSVVAEGASVRSIVARDSLGFGYVLAELDLGFDVAKHVQIVFTNDRCKRFARRSSVTSCRAIERCFTSSVMQAVCAIDRSVAAEGASMRSIVARDSPDFGYVVAELGLGFDVAKPVRIIFTNP</sequence>
<gene>
    <name evidence="1" type="ORF">DY000_02047223</name>
</gene>